<evidence type="ECO:0000256" key="1">
    <source>
        <dbReference type="SAM" id="Coils"/>
    </source>
</evidence>
<reference evidence="2 3" key="1">
    <citation type="submission" date="2020-04" db="EMBL/GenBank/DDBJ databases">
        <title>Flammeovirga sp. SR4, a novel species isolated from seawater.</title>
        <authorList>
            <person name="Wang X."/>
        </authorList>
    </citation>
    <scope>NUCLEOTIDE SEQUENCE [LARGE SCALE GENOMIC DNA]</scope>
    <source>
        <strain evidence="2 3">ATCC 23126</strain>
    </source>
</reference>
<organism evidence="2 3">
    <name type="scientific">Flammeovirga aprica JL-4</name>
    <dbReference type="NCBI Taxonomy" id="694437"/>
    <lineage>
        <taxon>Bacteria</taxon>
        <taxon>Pseudomonadati</taxon>
        <taxon>Bacteroidota</taxon>
        <taxon>Cytophagia</taxon>
        <taxon>Cytophagales</taxon>
        <taxon>Flammeovirgaceae</taxon>
        <taxon>Flammeovirga</taxon>
    </lineage>
</organism>
<proteinExistence type="predicted"/>
<dbReference type="AlphaFoldDB" id="A0A7X9P3P3"/>
<keyword evidence="1" id="KW-0175">Coiled coil</keyword>
<feature type="coiled-coil region" evidence="1">
    <location>
        <begin position="81"/>
        <end position="108"/>
    </location>
</feature>
<evidence type="ECO:0000313" key="3">
    <source>
        <dbReference type="Proteomes" id="UP000576082"/>
    </source>
</evidence>
<dbReference type="EMBL" id="JABANE010000020">
    <property type="protein sequence ID" value="NME68159.1"/>
    <property type="molecule type" value="Genomic_DNA"/>
</dbReference>
<gene>
    <name evidence="2" type="ORF">HHU12_09320</name>
</gene>
<keyword evidence="3" id="KW-1185">Reference proteome</keyword>
<comment type="caution">
    <text evidence="2">The sequence shown here is derived from an EMBL/GenBank/DDBJ whole genome shotgun (WGS) entry which is preliminary data.</text>
</comment>
<name>A0A7X9P3P3_9BACT</name>
<evidence type="ECO:0000313" key="2">
    <source>
        <dbReference type="EMBL" id="NME68159.1"/>
    </source>
</evidence>
<dbReference type="RefSeq" id="WP_169656470.1">
    <property type="nucleotide sequence ID" value="NZ_JABANE010000020.1"/>
</dbReference>
<protein>
    <submittedName>
        <fullName evidence="2">Uncharacterized protein</fullName>
    </submittedName>
</protein>
<accession>A0A7X9P3P3</accession>
<dbReference type="Proteomes" id="UP000576082">
    <property type="component" value="Unassembled WGS sequence"/>
</dbReference>
<sequence>MKTINLNSIINATNINLFAKTQEDAQLLINQLNETYLDYSSRNTREYLSLDNTMDRKERNQATLAENEARILYLEGRIPQLDEGDLRRKEMELELEELQVDVKKTNFDLQNSYGFDMIIRGLSYDINQLRTTSLLGVLKDIFDYVDAQSWTVNDYGLKAKAV</sequence>